<evidence type="ECO:0000313" key="2">
    <source>
        <dbReference type="EMBL" id="GAA0627667.1"/>
    </source>
</evidence>
<gene>
    <name evidence="2" type="ORF">GCM10009422_25860</name>
</gene>
<sequence>MTGLSVVAELHPENRAPDPVDRHVGYRLASLRKRRGFSQSDLGRCLGLSFQQIQKYETGANRISSSRLWAAAMALDVRVDDFFDGLGASPTPFERPSKTVESLDREAVQLDAEDQKLMLLIARRLARKAREG</sequence>
<dbReference type="Gene3D" id="1.10.260.40">
    <property type="entry name" value="lambda repressor-like DNA-binding domains"/>
    <property type="match status" value="1"/>
</dbReference>
<dbReference type="SMART" id="SM00530">
    <property type="entry name" value="HTH_XRE"/>
    <property type="match status" value="1"/>
</dbReference>
<keyword evidence="3" id="KW-1185">Reference proteome</keyword>
<evidence type="ECO:0000259" key="1">
    <source>
        <dbReference type="PROSITE" id="PS50943"/>
    </source>
</evidence>
<dbReference type="EMBL" id="BAAAGA010000006">
    <property type="protein sequence ID" value="GAA0627667.1"/>
    <property type="molecule type" value="Genomic_DNA"/>
</dbReference>
<protein>
    <recommendedName>
        <fullName evidence="1">HTH cro/C1-type domain-containing protein</fullName>
    </recommendedName>
</protein>
<proteinExistence type="predicted"/>
<accession>A0ABN1H308</accession>
<dbReference type="Proteomes" id="UP001501352">
    <property type="component" value="Unassembled WGS sequence"/>
</dbReference>
<dbReference type="PROSITE" id="PS50943">
    <property type="entry name" value="HTH_CROC1"/>
    <property type="match status" value="1"/>
</dbReference>
<name>A0ABN1H308_9CAUL</name>
<organism evidence="2 3">
    <name type="scientific">Brevundimonas kwangchunensis</name>
    <dbReference type="NCBI Taxonomy" id="322163"/>
    <lineage>
        <taxon>Bacteria</taxon>
        <taxon>Pseudomonadati</taxon>
        <taxon>Pseudomonadota</taxon>
        <taxon>Alphaproteobacteria</taxon>
        <taxon>Caulobacterales</taxon>
        <taxon>Caulobacteraceae</taxon>
        <taxon>Brevundimonas</taxon>
    </lineage>
</organism>
<dbReference type="SUPFAM" id="SSF47413">
    <property type="entry name" value="lambda repressor-like DNA-binding domains"/>
    <property type="match status" value="1"/>
</dbReference>
<reference evidence="2 3" key="1">
    <citation type="journal article" date="2019" name="Int. J. Syst. Evol. Microbiol.">
        <title>The Global Catalogue of Microorganisms (GCM) 10K type strain sequencing project: providing services to taxonomists for standard genome sequencing and annotation.</title>
        <authorList>
            <consortium name="The Broad Institute Genomics Platform"/>
            <consortium name="The Broad Institute Genome Sequencing Center for Infectious Disease"/>
            <person name="Wu L."/>
            <person name="Ma J."/>
        </authorList>
    </citation>
    <scope>NUCLEOTIDE SEQUENCE [LARGE SCALE GENOMIC DNA]</scope>
    <source>
        <strain evidence="2 3">JCM 12928</strain>
    </source>
</reference>
<dbReference type="InterPro" id="IPR010982">
    <property type="entry name" value="Lambda_DNA-bd_dom_sf"/>
</dbReference>
<dbReference type="CDD" id="cd00093">
    <property type="entry name" value="HTH_XRE"/>
    <property type="match status" value="1"/>
</dbReference>
<dbReference type="RefSeq" id="WP_343794398.1">
    <property type="nucleotide sequence ID" value="NZ_BAAAGA010000006.1"/>
</dbReference>
<comment type="caution">
    <text evidence="2">The sequence shown here is derived from an EMBL/GenBank/DDBJ whole genome shotgun (WGS) entry which is preliminary data.</text>
</comment>
<dbReference type="Pfam" id="PF01381">
    <property type="entry name" value="HTH_3"/>
    <property type="match status" value="1"/>
</dbReference>
<dbReference type="InterPro" id="IPR001387">
    <property type="entry name" value="Cro/C1-type_HTH"/>
</dbReference>
<evidence type="ECO:0000313" key="3">
    <source>
        <dbReference type="Proteomes" id="UP001501352"/>
    </source>
</evidence>
<feature type="domain" description="HTH cro/C1-type" evidence="1">
    <location>
        <begin position="28"/>
        <end position="82"/>
    </location>
</feature>